<dbReference type="InParanoid" id="C7Q921"/>
<sequence>MGLTDRELNRATLQRQLLLRRERLDPAEAVRRLGGLQSQEPASPYLALWTRLAKFDPAALDKAFADRTVVKASLMRLTLHTVHGADWPAFHAAMLASLRASRLNDRRFLSTGLTAEDADAQLPDLARFLSRPRSAEEIEKRLAERLGVTEPRAWWALKMYAPLHHAPTGGPWTFGAESPSFQAARGELDPKQHTEAVHTLLRSYLRAYGPATAQDFAQFTMLRQPLVKQALTELDGEVVPVKGPNRMNLFDLADLQSASDHPDADTPAPPRLLPMWDGTLLAYADRTRIVPAEYRSLVIQRNGDVLPTLLVDGYVAGVWRPTEGGIEATAFRSLDKDTWSGLATEAAALSRFLSKRDPGLYQRYAHWWTKGMPRAEVRILPG</sequence>
<protein>
    <recommendedName>
        <fullName evidence="3">Winged helix DNA-binding domain-containing protein</fullName>
    </recommendedName>
</protein>
<reference evidence="1 2" key="1">
    <citation type="journal article" date="2009" name="Stand. Genomic Sci.">
        <title>Complete genome sequence of Catenulispora acidiphila type strain (ID 139908).</title>
        <authorList>
            <person name="Copeland A."/>
            <person name="Lapidus A."/>
            <person name="Glavina Del Rio T."/>
            <person name="Nolan M."/>
            <person name="Lucas S."/>
            <person name="Chen F."/>
            <person name="Tice H."/>
            <person name="Cheng J.F."/>
            <person name="Bruce D."/>
            <person name="Goodwin L."/>
            <person name="Pitluck S."/>
            <person name="Mikhailova N."/>
            <person name="Pati A."/>
            <person name="Ivanova N."/>
            <person name="Mavromatis K."/>
            <person name="Chen A."/>
            <person name="Palaniappan K."/>
            <person name="Chain P."/>
            <person name="Land M."/>
            <person name="Hauser L."/>
            <person name="Chang Y.J."/>
            <person name="Jeffries C.D."/>
            <person name="Chertkov O."/>
            <person name="Brettin T."/>
            <person name="Detter J.C."/>
            <person name="Han C."/>
            <person name="Ali Z."/>
            <person name="Tindall B.J."/>
            <person name="Goker M."/>
            <person name="Bristow J."/>
            <person name="Eisen J.A."/>
            <person name="Markowitz V."/>
            <person name="Hugenholtz P."/>
            <person name="Kyrpides N.C."/>
            <person name="Klenk H.P."/>
        </authorList>
    </citation>
    <scope>NUCLEOTIDE SEQUENCE [LARGE SCALE GENOMIC DNA]</scope>
    <source>
        <strain evidence="2">DSM 44928 / JCM 14897 / NBRC 102108 / NRRL B-24433 / ID139908</strain>
    </source>
</reference>
<accession>C7Q921</accession>
<dbReference type="Proteomes" id="UP000000851">
    <property type="component" value="Chromosome"/>
</dbReference>
<dbReference type="HOGENOM" id="CLU_047003_2_0_11"/>
<dbReference type="STRING" id="479433.Caci_3435"/>
<dbReference type="PANTHER" id="PTHR38479">
    <property type="entry name" value="LMO0824 PROTEIN"/>
    <property type="match status" value="1"/>
</dbReference>
<dbReference type="EMBL" id="CP001700">
    <property type="protein sequence ID" value="ACU72341.1"/>
    <property type="molecule type" value="Genomic_DNA"/>
</dbReference>
<evidence type="ECO:0000313" key="2">
    <source>
        <dbReference type="Proteomes" id="UP000000851"/>
    </source>
</evidence>
<dbReference type="KEGG" id="cai:Caci_3435"/>
<gene>
    <name evidence="1" type="ordered locus">Caci_3435</name>
</gene>
<keyword evidence="2" id="KW-1185">Reference proteome</keyword>
<organism evidence="1 2">
    <name type="scientific">Catenulispora acidiphila (strain DSM 44928 / JCM 14897 / NBRC 102108 / NRRL B-24433 / ID139908)</name>
    <dbReference type="NCBI Taxonomy" id="479433"/>
    <lineage>
        <taxon>Bacteria</taxon>
        <taxon>Bacillati</taxon>
        <taxon>Actinomycetota</taxon>
        <taxon>Actinomycetes</taxon>
        <taxon>Catenulisporales</taxon>
        <taxon>Catenulisporaceae</taxon>
        <taxon>Catenulispora</taxon>
    </lineage>
</organism>
<dbReference type="AlphaFoldDB" id="C7Q921"/>
<dbReference type="OrthoDB" id="9148135at2"/>
<evidence type="ECO:0000313" key="1">
    <source>
        <dbReference type="EMBL" id="ACU72341.1"/>
    </source>
</evidence>
<name>C7Q921_CATAD</name>
<dbReference type="eggNOG" id="COG3214">
    <property type="taxonomic scope" value="Bacteria"/>
</dbReference>
<dbReference type="InterPro" id="IPR009351">
    <property type="entry name" value="AlkZ-like"/>
</dbReference>
<proteinExistence type="predicted"/>
<dbReference type="Pfam" id="PF06224">
    <property type="entry name" value="AlkZ-like"/>
    <property type="match status" value="1"/>
</dbReference>
<evidence type="ECO:0008006" key="3">
    <source>
        <dbReference type="Google" id="ProtNLM"/>
    </source>
</evidence>
<dbReference type="RefSeq" id="WP_012787634.1">
    <property type="nucleotide sequence ID" value="NC_013131.1"/>
</dbReference>
<dbReference type="PANTHER" id="PTHR38479:SF2">
    <property type="entry name" value="WINGED HELIX DNA-BINDING DOMAIN-CONTAINING PROTEIN"/>
    <property type="match status" value="1"/>
</dbReference>